<dbReference type="GO" id="GO:0046856">
    <property type="term" value="P:phosphatidylinositol dephosphorylation"/>
    <property type="evidence" value="ECO:0007669"/>
    <property type="project" value="InterPro"/>
</dbReference>
<dbReference type="EC" id="3.1.3.78" evidence="4 11"/>
<keyword evidence="7 11" id="KW-0378">Hydrolase</keyword>
<evidence type="ECO:0000256" key="2">
    <source>
        <dbReference type="ARBA" id="ARBA00004107"/>
    </source>
</evidence>
<dbReference type="PANTHER" id="PTHR21014:SF6">
    <property type="entry name" value="PHOSPHATIDYLINOSITOL-4,5-BISPHOSPHATE 4-PHOSPHATASE"/>
    <property type="match status" value="1"/>
</dbReference>
<evidence type="ECO:0000256" key="9">
    <source>
        <dbReference type="ARBA" id="ARBA00023136"/>
    </source>
</evidence>
<dbReference type="InterPro" id="IPR019178">
    <property type="entry name" value="PtdIns-P2-Ptase"/>
</dbReference>
<dbReference type="Proteomes" id="UP000784294">
    <property type="component" value="Unassembled WGS sequence"/>
</dbReference>
<comment type="caution">
    <text evidence="12">The sequence shown here is derived from an EMBL/GenBank/DDBJ whole genome shotgun (WGS) entry which is preliminary data.</text>
</comment>
<evidence type="ECO:0000256" key="4">
    <source>
        <dbReference type="ARBA" id="ARBA00012936"/>
    </source>
</evidence>
<evidence type="ECO:0000256" key="8">
    <source>
        <dbReference type="ARBA" id="ARBA00022989"/>
    </source>
</evidence>
<dbReference type="Pfam" id="PF09788">
    <property type="entry name" value="Tmemb_55A"/>
    <property type="match status" value="1"/>
</dbReference>
<gene>
    <name evidence="12" type="ORF">PXEA_LOCUS15737</name>
</gene>
<accession>A0A448WX05</accession>
<dbReference type="GO" id="GO:0005765">
    <property type="term" value="C:lysosomal membrane"/>
    <property type="evidence" value="ECO:0007669"/>
    <property type="project" value="UniProtKB-SubCell"/>
</dbReference>
<dbReference type="GO" id="GO:0030670">
    <property type="term" value="C:phagocytic vesicle membrane"/>
    <property type="evidence" value="ECO:0007669"/>
    <property type="project" value="TreeGrafter"/>
</dbReference>
<sequence length="84" mass="9208">MGHVASQPTISCQVCNYIVPLTNKEKHTVIKCPNCLEAIPFEGDPPGKQYVGCVCNCLLICRASTSRVGCSRPHCYRIILLSEV</sequence>
<dbReference type="GO" id="GO:0034597">
    <property type="term" value="F:phosphatidylinositol-4,5-bisphosphate 4-phosphatase activity"/>
    <property type="evidence" value="ECO:0007669"/>
    <property type="project" value="UniProtKB-EC"/>
</dbReference>
<evidence type="ECO:0000256" key="1">
    <source>
        <dbReference type="ARBA" id="ARBA00001261"/>
    </source>
</evidence>
<dbReference type="GO" id="GO:0031902">
    <property type="term" value="C:late endosome membrane"/>
    <property type="evidence" value="ECO:0007669"/>
    <property type="project" value="UniProtKB-SubCell"/>
</dbReference>
<evidence type="ECO:0000256" key="3">
    <source>
        <dbReference type="ARBA" id="ARBA00004155"/>
    </source>
</evidence>
<dbReference type="OrthoDB" id="9939933at2759"/>
<evidence type="ECO:0000313" key="12">
    <source>
        <dbReference type="EMBL" id="VEL22297.1"/>
    </source>
</evidence>
<name>A0A448WX05_9PLAT</name>
<evidence type="ECO:0000256" key="6">
    <source>
        <dbReference type="ARBA" id="ARBA00022753"/>
    </source>
</evidence>
<keyword evidence="5" id="KW-0812">Transmembrane</keyword>
<evidence type="ECO:0000256" key="7">
    <source>
        <dbReference type="ARBA" id="ARBA00022801"/>
    </source>
</evidence>
<evidence type="ECO:0000313" key="13">
    <source>
        <dbReference type="Proteomes" id="UP000784294"/>
    </source>
</evidence>
<keyword evidence="6 11" id="KW-0967">Endosome</keyword>
<dbReference type="GO" id="GO:0005886">
    <property type="term" value="C:plasma membrane"/>
    <property type="evidence" value="ECO:0007669"/>
    <property type="project" value="TreeGrafter"/>
</dbReference>
<organism evidence="12 13">
    <name type="scientific">Protopolystoma xenopodis</name>
    <dbReference type="NCBI Taxonomy" id="117903"/>
    <lineage>
        <taxon>Eukaryota</taxon>
        <taxon>Metazoa</taxon>
        <taxon>Spiralia</taxon>
        <taxon>Lophotrochozoa</taxon>
        <taxon>Platyhelminthes</taxon>
        <taxon>Monogenea</taxon>
        <taxon>Polyopisthocotylea</taxon>
        <taxon>Polystomatidea</taxon>
        <taxon>Polystomatidae</taxon>
        <taxon>Protopolystoma</taxon>
    </lineage>
</organism>
<keyword evidence="9" id="KW-0472">Membrane</keyword>
<evidence type="ECO:0000256" key="10">
    <source>
        <dbReference type="ARBA" id="ARBA00023228"/>
    </source>
</evidence>
<protein>
    <recommendedName>
        <fullName evidence="4 11">Phosphatidylinositol-4,5-bisphosphate 4-phosphatase</fullName>
        <ecNumber evidence="4 11">3.1.3.78</ecNumber>
    </recommendedName>
</protein>
<dbReference type="AlphaFoldDB" id="A0A448WX05"/>
<reference evidence="12" key="1">
    <citation type="submission" date="2018-11" db="EMBL/GenBank/DDBJ databases">
        <authorList>
            <consortium name="Pathogen Informatics"/>
        </authorList>
    </citation>
    <scope>NUCLEOTIDE SEQUENCE</scope>
</reference>
<comment type="function">
    <text evidence="11">Catalyzes the hydrolysis of phosphatidylinositol-4,5-bisphosphate (PtdIns-4,5-P2) to phosphatidylinositol-4-phosphate (PtdIns-4-P).</text>
</comment>
<evidence type="ECO:0000256" key="11">
    <source>
        <dbReference type="RuleBase" id="RU365008"/>
    </source>
</evidence>
<keyword evidence="13" id="KW-1185">Reference proteome</keyword>
<dbReference type="PANTHER" id="PTHR21014">
    <property type="entry name" value="PHOSPHATIDYLINOSITOL-4,5-BISPHOSPHATE 4-PHOSPHATASE"/>
    <property type="match status" value="1"/>
</dbReference>
<comment type="catalytic activity">
    <reaction evidence="1 11">
        <text>a 1,2-diacyl-sn-glycero-3-phospho-(1D-myo-inositol-4,5-bisphosphate) + H2O = a 1,2-diacyl-sn-glycero-3-phospho-(1D-myo-inositol-5-phosphate) + phosphate</text>
        <dbReference type="Rhea" id="RHEA:25674"/>
        <dbReference type="ChEBI" id="CHEBI:15377"/>
        <dbReference type="ChEBI" id="CHEBI:43474"/>
        <dbReference type="ChEBI" id="CHEBI:57795"/>
        <dbReference type="ChEBI" id="CHEBI:58456"/>
        <dbReference type="EC" id="3.1.3.78"/>
    </reaction>
</comment>
<keyword evidence="10 11" id="KW-0458">Lysosome</keyword>
<evidence type="ECO:0000256" key="5">
    <source>
        <dbReference type="ARBA" id="ARBA00022692"/>
    </source>
</evidence>
<comment type="subcellular location">
    <subcellularLocation>
        <location evidence="2 11">Late endosome membrane</location>
        <topology evidence="2 11">Multi-pass membrane protein</topology>
    </subcellularLocation>
    <subcellularLocation>
        <location evidence="3 11">Lysosome membrane</location>
        <topology evidence="3 11">Multi-pass membrane protein</topology>
    </subcellularLocation>
</comment>
<proteinExistence type="predicted"/>
<keyword evidence="8" id="KW-1133">Transmembrane helix</keyword>
<dbReference type="EMBL" id="CAAALY010055647">
    <property type="protein sequence ID" value="VEL22297.1"/>
    <property type="molecule type" value="Genomic_DNA"/>
</dbReference>